<comment type="similarity">
    <text evidence="6">Belongs to the fluoride channel Fluc/FEX (TC 1.A.43) family.</text>
</comment>
<evidence type="ECO:0000256" key="1">
    <source>
        <dbReference type="ARBA" id="ARBA00004651"/>
    </source>
</evidence>
<accession>A0A4D9CZ23</accession>
<dbReference type="OrthoDB" id="10350241at2759"/>
<evidence type="ECO:0000313" key="10">
    <source>
        <dbReference type="Proteomes" id="UP000355283"/>
    </source>
</evidence>
<evidence type="ECO:0008006" key="11">
    <source>
        <dbReference type="Google" id="ProtNLM"/>
    </source>
</evidence>
<evidence type="ECO:0000256" key="3">
    <source>
        <dbReference type="ARBA" id="ARBA00022692"/>
    </source>
</evidence>
<evidence type="ECO:0000256" key="8">
    <source>
        <dbReference type="SAM" id="Phobius"/>
    </source>
</evidence>
<dbReference type="GO" id="GO:0005886">
    <property type="term" value="C:plasma membrane"/>
    <property type="evidence" value="ECO:0007669"/>
    <property type="project" value="UniProtKB-SubCell"/>
</dbReference>
<keyword evidence="5 8" id="KW-0472">Membrane</keyword>
<dbReference type="InterPro" id="IPR003691">
    <property type="entry name" value="FluC"/>
</dbReference>
<evidence type="ECO:0000256" key="7">
    <source>
        <dbReference type="ARBA" id="ARBA00035585"/>
    </source>
</evidence>
<keyword evidence="3 8" id="KW-0812">Transmembrane</keyword>
<comment type="catalytic activity">
    <reaction evidence="7">
        <text>fluoride(in) = fluoride(out)</text>
        <dbReference type="Rhea" id="RHEA:76159"/>
        <dbReference type="ChEBI" id="CHEBI:17051"/>
    </reaction>
    <physiologicalReaction direction="left-to-right" evidence="7">
        <dbReference type="Rhea" id="RHEA:76160"/>
    </physiologicalReaction>
</comment>
<name>A0A4D9CZ23_9STRA</name>
<evidence type="ECO:0000256" key="6">
    <source>
        <dbReference type="ARBA" id="ARBA00035120"/>
    </source>
</evidence>
<evidence type="ECO:0000256" key="2">
    <source>
        <dbReference type="ARBA" id="ARBA00022475"/>
    </source>
</evidence>
<protein>
    <recommendedName>
        <fullName evidence="11">Camphor resistance protein CrcB</fullName>
    </recommendedName>
</protein>
<keyword evidence="2" id="KW-1003">Cell membrane</keyword>
<comment type="subcellular location">
    <subcellularLocation>
        <location evidence="1">Cell membrane</location>
        <topology evidence="1">Multi-pass membrane protein</topology>
    </subcellularLocation>
</comment>
<reference evidence="9 10" key="1">
    <citation type="submission" date="2019-01" db="EMBL/GenBank/DDBJ databases">
        <title>Nuclear Genome Assembly of the Microalgal Biofuel strain Nannochloropsis salina CCMP1776.</title>
        <authorList>
            <person name="Hovde B."/>
        </authorList>
    </citation>
    <scope>NUCLEOTIDE SEQUENCE [LARGE SCALE GENOMIC DNA]</scope>
    <source>
        <strain evidence="9 10">CCMP1776</strain>
    </source>
</reference>
<evidence type="ECO:0000256" key="5">
    <source>
        <dbReference type="ARBA" id="ARBA00023136"/>
    </source>
</evidence>
<dbReference type="Proteomes" id="UP000355283">
    <property type="component" value="Unassembled WGS sequence"/>
</dbReference>
<proteinExistence type="inferred from homology"/>
<organism evidence="9 10">
    <name type="scientific">Nannochloropsis salina CCMP1776</name>
    <dbReference type="NCBI Taxonomy" id="1027361"/>
    <lineage>
        <taxon>Eukaryota</taxon>
        <taxon>Sar</taxon>
        <taxon>Stramenopiles</taxon>
        <taxon>Ochrophyta</taxon>
        <taxon>Eustigmatophyceae</taxon>
        <taxon>Eustigmatales</taxon>
        <taxon>Monodopsidaceae</taxon>
        <taxon>Microchloropsis</taxon>
        <taxon>Microchloropsis salina</taxon>
    </lineage>
</organism>
<gene>
    <name evidence="9" type="ORF">NSK_005860</name>
</gene>
<comment type="caution">
    <text evidence="9">The sequence shown here is derived from an EMBL/GenBank/DDBJ whole genome shotgun (WGS) entry which is preliminary data.</text>
</comment>
<sequence>MLFHLRHTGLWLDGMAIGSGAVCGALLRYGAVKVQERTKCAPWAIPCINVAGSFVLSALSVSTQVDPRVRLMLGVGFCGEGGGGREGGVGGGA</sequence>
<keyword evidence="10" id="KW-1185">Reference proteome</keyword>
<dbReference type="Pfam" id="PF02537">
    <property type="entry name" value="CRCB"/>
    <property type="match status" value="1"/>
</dbReference>
<feature type="transmembrane region" description="Helical" evidence="8">
    <location>
        <begin position="12"/>
        <end position="31"/>
    </location>
</feature>
<evidence type="ECO:0000256" key="4">
    <source>
        <dbReference type="ARBA" id="ARBA00022989"/>
    </source>
</evidence>
<keyword evidence="4 8" id="KW-1133">Transmembrane helix</keyword>
<evidence type="ECO:0000313" key="9">
    <source>
        <dbReference type="EMBL" id="TFJ82853.1"/>
    </source>
</evidence>
<dbReference type="AlphaFoldDB" id="A0A4D9CZ23"/>
<dbReference type="EMBL" id="SDOX01000093">
    <property type="protein sequence ID" value="TFJ82853.1"/>
    <property type="molecule type" value="Genomic_DNA"/>
</dbReference>